<evidence type="ECO:0000256" key="3">
    <source>
        <dbReference type="ARBA" id="ARBA00008919"/>
    </source>
</evidence>
<dbReference type="SUPFAM" id="SSF53756">
    <property type="entry name" value="UDP-Glycosyltransferase/glycogen phosphorylase"/>
    <property type="match status" value="1"/>
</dbReference>
<keyword evidence="4 12" id="KW-0328">Glycosyltransferase</keyword>
<dbReference type="PANTHER" id="PTHR48438:SF1">
    <property type="entry name" value="ALPHA-(1,3)-FUCOSYLTRANSFERASE C-RELATED"/>
    <property type="match status" value="1"/>
</dbReference>
<dbReference type="Gene3D" id="3.40.50.11660">
    <property type="entry name" value="Glycosyl transferase family 10, C-terminal domain"/>
    <property type="match status" value="1"/>
</dbReference>
<name>A0A7E5VR33_TRINI</name>
<keyword evidence="6 12" id="KW-0812">Transmembrane</keyword>
<feature type="domain" description="Fucosyltransferase C-terminal" evidence="13">
    <location>
        <begin position="225"/>
        <end position="398"/>
    </location>
</feature>
<evidence type="ECO:0000256" key="10">
    <source>
        <dbReference type="ARBA" id="ARBA00023136"/>
    </source>
</evidence>
<keyword evidence="9 12" id="KW-0333">Golgi apparatus</keyword>
<evidence type="ECO:0000259" key="14">
    <source>
        <dbReference type="Pfam" id="PF17039"/>
    </source>
</evidence>
<dbReference type="Pfam" id="PF17039">
    <property type="entry name" value="Glyco_tran_10_N"/>
    <property type="match status" value="1"/>
</dbReference>
<keyword evidence="11" id="KW-0325">Glycoprotein</keyword>
<evidence type="ECO:0000313" key="16">
    <source>
        <dbReference type="RefSeq" id="XP_026730737.1"/>
    </source>
</evidence>
<protein>
    <recommendedName>
        <fullName evidence="12">Fucosyltransferase</fullName>
        <ecNumber evidence="12">2.4.1.-</ecNumber>
    </recommendedName>
</protein>
<dbReference type="Proteomes" id="UP000322000">
    <property type="component" value="Chromosome 7"/>
</dbReference>
<keyword evidence="8 12" id="KW-1133">Transmembrane helix</keyword>
<dbReference type="AlphaFoldDB" id="A0A7E5VR33"/>
<evidence type="ECO:0000256" key="5">
    <source>
        <dbReference type="ARBA" id="ARBA00022679"/>
    </source>
</evidence>
<gene>
    <name evidence="16" type="primary">LOC113495934</name>
</gene>
<organism evidence="15 16">
    <name type="scientific">Trichoplusia ni</name>
    <name type="common">Cabbage looper</name>
    <dbReference type="NCBI Taxonomy" id="7111"/>
    <lineage>
        <taxon>Eukaryota</taxon>
        <taxon>Metazoa</taxon>
        <taxon>Ecdysozoa</taxon>
        <taxon>Arthropoda</taxon>
        <taxon>Hexapoda</taxon>
        <taxon>Insecta</taxon>
        <taxon>Pterygota</taxon>
        <taxon>Neoptera</taxon>
        <taxon>Endopterygota</taxon>
        <taxon>Lepidoptera</taxon>
        <taxon>Glossata</taxon>
        <taxon>Ditrysia</taxon>
        <taxon>Noctuoidea</taxon>
        <taxon>Noctuidae</taxon>
        <taxon>Plusiinae</taxon>
        <taxon>Trichoplusia</taxon>
    </lineage>
</organism>
<reference evidence="16" key="1">
    <citation type="submission" date="2025-08" db="UniProtKB">
        <authorList>
            <consortium name="RefSeq"/>
        </authorList>
    </citation>
    <scope>IDENTIFICATION</scope>
</reference>
<keyword evidence="15" id="KW-1185">Reference proteome</keyword>
<dbReference type="FunCoup" id="A0A7E5VR33">
    <property type="interactions" value="31"/>
</dbReference>
<dbReference type="RefSeq" id="XP_026730737.1">
    <property type="nucleotide sequence ID" value="XM_026874936.1"/>
</dbReference>
<comment type="similarity">
    <text evidence="3 12">Belongs to the glycosyltransferase 10 family.</text>
</comment>
<comment type="pathway">
    <text evidence="2">Protein modification; protein glycosylation.</text>
</comment>
<evidence type="ECO:0000256" key="4">
    <source>
        <dbReference type="ARBA" id="ARBA00022676"/>
    </source>
</evidence>
<feature type="transmembrane region" description="Helical" evidence="12">
    <location>
        <begin position="12"/>
        <end position="28"/>
    </location>
</feature>
<dbReference type="OrthoDB" id="427096at2759"/>
<dbReference type="GO" id="GO:0032580">
    <property type="term" value="C:Golgi cisterna membrane"/>
    <property type="evidence" value="ECO:0007669"/>
    <property type="project" value="UniProtKB-SubCell"/>
</dbReference>
<evidence type="ECO:0000256" key="9">
    <source>
        <dbReference type="ARBA" id="ARBA00023034"/>
    </source>
</evidence>
<evidence type="ECO:0000256" key="8">
    <source>
        <dbReference type="ARBA" id="ARBA00022989"/>
    </source>
</evidence>
<dbReference type="InterPro" id="IPR001503">
    <property type="entry name" value="Glyco_trans_10"/>
</dbReference>
<evidence type="ECO:0000256" key="11">
    <source>
        <dbReference type="ARBA" id="ARBA00023180"/>
    </source>
</evidence>
<evidence type="ECO:0000256" key="1">
    <source>
        <dbReference type="ARBA" id="ARBA00004447"/>
    </source>
</evidence>
<dbReference type="EC" id="2.4.1.-" evidence="12"/>
<keyword evidence="5 12" id="KW-0808">Transferase</keyword>
<dbReference type="InterPro" id="IPR031481">
    <property type="entry name" value="Glyco_tran_10_N"/>
</dbReference>
<dbReference type="InterPro" id="IPR038577">
    <property type="entry name" value="GT10-like_C_sf"/>
</dbReference>
<accession>A0A7E5VR33</accession>
<evidence type="ECO:0000256" key="6">
    <source>
        <dbReference type="ARBA" id="ARBA00022692"/>
    </source>
</evidence>
<dbReference type="PANTHER" id="PTHR48438">
    <property type="entry name" value="ALPHA-(1,3)-FUCOSYLTRANSFERASE C-RELATED"/>
    <property type="match status" value="1"/>
</dbReference>
<evidence type="ECO:0000259" key="13">
    <source>
        <dbReference type="Pfam" id="PF00852"/>
    </source>
</evidence>
<evidence type="ECO:0000313" key="15">
    <source>
        <dbReference type="Proteomes" id="UP000322000"/>
    </source>
</evidence>
<dbReference type="GO" id="GO:0008417">
    <property type="term" value="F:fucosyltransferase activity"/>
    <property type="evidence" value="ECO:0007669"/>
    <property type="project" value="InterPro"/>
</dbReference>
<evidence type="ECO:0000256" key="7">
    <source>
        <dbReference type="ARBA" id="ARBA00022968"/>
    </source>
</evidence>
<sequence>MHGFVKWFKMKTFYCIATTFAIFVMFYMNNTSYLKKTKIEVFSSAMITSRPNGERTTEREAFYVTRPRTRTRYILLWTNPRNYPFVYFGEGNSIFKNKKCKYTNCYVTGNRQILRDVKEYDIIAFNGPQLITIMTNDDWPRGRSIRQKYVYTNIEAASNYPLCSKAWNNYFNWTWTYKLDSDAIWGYIVIKNTSNHVIGPSTNIDWIVTDDMDPVDEDVKKKLSFKSEAAAWFVSNCNTVSKREDYVNRLSVYLNDYNLKVDIYGSCGTLQCPKPYMKRCLEEVQRKYYFYFAFENAISEDYVTEKILNAVNHYAVPVVFGGADYTRFLPPGSYLDAYKLGPKELAKEMYDIIENRELYYRFFRWRKYYSYHLKHESPDTDDYCRFCEMANDEALMANITIYDNFTSWWTPPGICTVIDHF</sequence>
<dbReference type="KEGG" id="tnl:113495934"/>
<evidence type="ECO:0000256" key="12">
    <source>
        <dbReference type="RuleBase" id="RU003832"/>
    </source>
</evidence>
<dbReference type="InterPro" id="IPR055270">
    <property type="entry name" value="Glyco_tran_10_C"/>
</dbReference>
<dbReference type="InParanoid" id="A0A7E5VR33"/>
<comment type="subcellular location">
    <subcellularLocation>
        <location evidence="1 12">Golgi apparatus</location>
        <location evidence="1 12">Golgi stack membrane</location>
        <topology evidence="1 12">Single-pass type II membrane protein</topology>
    </subcellularLocation>
</comment>
<keyword evidence="7" id="KW-0735">Signal-anchor</keyword>
<dbReference type="Pfam" id="PF00852">
    <property type="entry name" value="Glyco_transf_10"/>
    <property type="match status" value="1"/>
</dbReference>
<proteinExistence type="inferred from homology"/>
<dbReference type="GeneID" id="113495934"/>
<keyword evidence="10 12" id="KW-0472">Membrane</keyword>
<dbReference type="UniPathway" id="UPA00378"/>
<feature type="domain" description="Fucosyltransferase N-terminal" evidence="14">
    <location>
        <begin position="70"/>
        <end position="187"/>
    </location>
</feature>
<evidence type="ECO:0000256" key="2">
    <source>
        <dbReference type="ARBA" id="ARBA00004922"/>
    </source>
</evidence>